<dbReference type="Proteomes" id="UP000820669">
    <property type="component" value="Unassembled WGS sequence"/>
</dbReference>
<dbReference type="CDD" id="cd07034">
    <property type="entry name" value="TPP_PYR_PFOR_IOR-alpha_like"/>
    <property type="match status" value="1"/>
</dbReference>
<gene>
    <name evidence="4" type="ORF">HF526_33370</name>
</gene>
<evidence type="ECO:0000313" key="4">
    <source>
        <dbReference type="EMBL" id="NMI02147.1"/>
    </source>
</evidence>
<evidence type="ECO:0000256" key="1">
    <source>
        <dbReference type="ARBA" id="ARBA00023002"/>
    </source>
</evidence>
<evidence type="ECO:0000313" key="5">
    <source>
        <dbReference type="Proteomes" id="UP000820669"/>
    </source>
</evidence>
<comment type="caution">
    <text evidence="4">The sequence shown here is derived from an EMBL/GenBank/DDBJ whole genome shotgun (WGS) entry which is preliminary data.</text>
</comment>
<dbReference type="NCBIfam" id="TIGR03710">
    <property type="entry name" value="OAFO_sf"/>
    <property type="match status" value="1"/>
</dbReference>
<dbReference type="SUPFAM" id="SSF52922">
    <property type="entry name" value="TK C-terminal domain-like"/>
    <property type="match status" value="1"/>
</dbReference>
<dbReference type="Gene3D" id="3.40.920.10">
    <property type="entry name" value="Pyruvate-ferredoxin oxidoreductase, PFOR, domain III"/>
    <property type="match status" value="1"/>
</dbReference>
<organism evidence="4 5">
    <name type="scientific">Pseudonocardia acidicola</name>
    <dbReference type="NCBI Taxonomy" id="2724939"/>
    <lineage>
        <taxon>Bacteria</taxon>
        <taxon>Bacillati</taxon>
        <taxon>Actinomycetota</taxon>
        <taxon>Actinomycetes</taxon>
        <taxon>Pseudonocardiales</taxon>
        <taxon>Pseudonocardiaceae</taxon>
        <taxon>Pseudonocardia</taxon>
    </lineage>
</organism>
<dbReference type="InterPro" id="IPR022367">
    <property type="entry name" value="2-oxoacid/accept_OxRdtase_asu"/>
</dbReference>
<dbReference type="InterPro" id="IPR009014">
    <property type="entry name" value="Transketo_C/PFOR_II"/>
</dbReference>
<keyword evidence="5" id="KW-1185">Reference proteome</keyword>
<evidence type="ECO:0000259" key="2">
    <source>
        <dbReference type="Pfam" id="PF01558"/>
    </source>
</evidence>
<dbReference type="SUPFAM" id="SSF53323">
    <property type="entry name" value="Pyruvate-ferredoxin oxidoreductase, PFOR, domain III"/>
    <property type="match status" value="1"/>
</dbReference>
<dbReference type="Pfam" id="PF01855">
    <property type="entry name" value="POR_N"/>
    <property type="match status" value="1"/>
</dbReference>
<dbReference type="Gene3D" id="3.40.50.920">
    <property type="match status" value="1"/>
</dbReference>
<dbReference type="SUPFAM" id="SSF52518">
    <property type="entry name" value="Thiamin diphosphate-binding fold (THDP-binding)"/>
    <property type="match status" value="1"/>
</dbReference>
<dbReference type="RefSeq" id="WP_169385650.1">
    <property type="nucleotide sequence ID" value="NZ_JAAXLA010000126.1"/>
</dbReference>
<dbReference type="InterPro" id="IPR029061">
    <property type="entry name" value="THDP-binding"/>
</dbReference>
<protein>
    <submittedName>
        <fullName evidence="4">2-oxoacid:acceptor oxidoreductase subunit alpha</fullName>
    </submittedName>
</protein>
<dbReference type="EMBL" id="JAAXLA010000126">
    <property type="protein sequence ID" value="NMI02147.1"/>
    <property type="molecule type" value="Genomic_DNA"/>
</dbReference>
<dbReference type="InterPro" id="IPR019752">
    <property type="entry name" value="Pyrv/ketoisovalerate_OxRed_cat"/>
</dbReference>
<accession>A0ABX1SKT1</accession>
<dbReference type="InterPro" id="IPR002869">
    <property type="entry name" value="Pyrv_flavodox_OxRed_cen"/>
</dbReference>
<dbReference type="InterPro" id="IPR002880">
    <property type="entry name" value="Pyrv_Fd/Flavodoxin_OxRdtase_N"/>
</dbReference>
<dbReference type="PANTHER" id="PTHR32154">
    <property type="entry name" value="PYRUVATE-FLAVODOXIN OXIDOREDUCTASE-RELATED"/>
    <property type="match status" value="1"/>
</dbReference>
<evidence type="ECO:0000259" key="3">
    <source>
        <dbReference type="Pfam" id="PF01855"/>
    </source>
</evidence>
<proteinExistence type="predicted"/>
<feature type="domain" description="Pyruvate/ketoisovalerate oxidoreductase catalytic" evidence="2">
    <location>
        <begin position="36"/>
        <end position="224"/>
    </location>
</feature>
<dbReference type="Pfam" id="PF01558">
    <property type="entry name" value="POR"/>
    <property type="match status" value="1"/>
</dbReference>
<feature type="non-terminal residue" evidence="4">
    <location>
        <position position="620"/>
    </location>
</feature>
<sequence>MTSSDTAVDHSSAPSGDGREVVVRDRVVIRFAGDSGDGMQLTGDRFTSETAAFGNDLSTLPNFPAEIRAPAGTLPGVSSFQLHFANYDILTPGDRPDVLVAMNPAALKANIADLPAGGVLIVNTDEFTRRNLTKVGYESNPLEDDSLAQFSVFPVAMATLTRGALESTGLSKKDAERAKNMFALGLLSWMYHRPHEGTERFLREKFARRPELAEANILAFRAGHAYGETTEAFAVTYEVAPAKLEVGTYRQITGNTALAYGIVAAGQTTGLPVFLGSYPITPASDILHELSKHKGFGVTTFQAEDEIAGVGAALGASFGGALGVTTTSGPGIALKSETIGLAVALELPLLVIDVQRGGPSTGLPTKTEQADLLQAMFGRNGEAPVPIIAPRSPGDCFDAALEAAAIAVRYRTPVLLLSDGSLANGSEPWKVPNAEALESVDPGFATEPNAPDGSGEFWPYLRDADTLARPWAVPGTPGLEHRIGGLEKADGRGSISYDPDNHDRMVRLRAAKIDGITVPDVAVDDPSGDAELLVIGWGSTYGPIGAGARRIRGLGHKVATAHLRHLHPLPANLAEVLGRYRTVLVPEMNLGQLALLLRARYLVDVKSYTKVSGLPFKAEE</sequence>
<dbReference type="InterPro" id="IPR050722">
    <property type="entry name" value="Pyruvate:ferred/Flavod_OxRd"/>
</dbReference>
<name>A0ABX1SKT1_9PSEU</name>
<dbReference type="PANTHER" id="PTHR32154:SF20">
    <property type="entry name" value="2-OXOGLUTARATE OXIDOREDUCTASE SUBUNIT KORA"/>
    <property type="match status" value="1"/>
</dbReference>
<feature type="domain" description="Pyruvate flavodoxin/ferredoxin oxidoreductase pyrimidine binding" evidence="3">
    <location>
        <begin position="272"/>
        <end position="490"/>
    </location>
</feature>
<dbReference type="Gene3D" id="3.40.50.970">
    <property type="match status" value="1"/>
</dbReference>
<reference evidence="4 5" key="1">
    <citation type="submission" date="2020-04" db="EMBL/GenBank/DDBJ databases">
        <authorList>
            <person name="Klaysubun C."/>
            <person name="Duangmal K."/>
            <person name="Lipun K."/>
        </authorList>
    </citation>
    <scope>NUCLEOTIDE SEQUENCE [LARGE SCALE GENOMIC DNA]</scope>
    <source>
        <strain evidence="4 5">K10HN5</strain>
    </source>
</reference>
<keyword evidence="1" id="KW-0560">Oxidoreductase</keyword>